<dbReference type="InterPro" id="IPR036291">
    <property type="entry name" value="NAD(P)-bd_dom_sf"/>
</dbReference>
<dbReference type="GO" id="GO:0016491">
    <property type="term" value="F:oxidoreductase activity"/>
    <property type="evidence" value="ECO:0007669"/>
    <property type="project" value="UniProtKB-KW"/>
</dbReference>
<accession>A0A177TJI6</accession>
<evidence type="ECO:0000256" key="2">
    <source>
        <dbReference type="ARBA" id="ARBA00023002"/>
    </source>
</evidence>
<reference evidence="7" key="2">
    <citation type="journal article" date="2019" name="IMA Fungus">
        <title>Genome sequencing and comparison of five Tilletia species to identify candidate genes for the detection of regulated species infecting wheat.</title>
        <authorList>
            <person name="Nguyen H.D.T."/>
            <person name="Sultana T."/>
            <person name="Kesanakurti P."/>
            <person name="Hambleton S."/>
        </authorList>
    </citation>
    <scope>NUCLEOTIDE SEQUENCE</scope>
    <source>
        <strain evidence="7">DAOMC 236416</strain>
    </source>
</reference>
<dbReference type="InterPro" id="IPR006115">
    <property type="entry name" value="6PGDH_NADP-bd"/>
</dbReference>
<gene>
    <name evidence="7" type="ORF">A4X13_0g2272</name>
</gene>
<dbReference type="SUPFAM" id="SSF48179">
    <property type="entry name" value="6-phosphogluconate dehydrogenase C-terminal domain-like"/>
    <property type="match status" value="1"/>
</dbReference>
<comment type="caution">
    <text evidence="7">The sequence shown here is derived from an EMBL/GenBank/DDBJ whole genome shotgun (WGS) entry which is preliminary data.</text>
</comment>
<keyword evidence="2" id="KW-0560">Oxidoreductase</keyword>
<feature type="domain" description="6-phosphogluconate dehydrogenase NADP-binding" evidence="5">
    <location>
        <begin position="6"/>
        <end position="165"/>
    </location>
</feature>
<organism evidence="7 8">
    <name type="scientific">Tilletia indica</name>
    <dbReference type="NCBI Taxonomy" id="43049"/>
    <lineage>
        <taxon>Eukaryota</taxon>
        <taxon>Fungi</taxon>
        <taxon>Dikarya</taxon>
        <taxon>Basidiomycota</taxon>
        <taxon>Ustilaginomycotina</taxon>
        <taxon>Exobasidiomycetes</taxon>
        <taxon>Tilletiales</taxon>
        <taxon>Tilletiaceae</taxon>
        <taxon>Tilletia</taxon>
    </lineage>
</organism>
<evidence type="ECO:0000259" key="6">
    <source>
        <dbReference type="Pfam" id="PF14833"/>
    </source>
</evidence>
<dbReference type="PANTHER" id="PTHR43580:SF8">
    <property type="entry name" value="6-PHOSPHOGLUCONATE DEHYDROGENASE NADP-BINDING DOMAIN-CONTAINING PROTEIN-RELATED"/>
    <property type="match status" value="1"/>
</dbReference>
<dbReference type="Gene3D" id="1.10.1040.10">
    <property type="entry name" value="N-(1-d-carboxylethyl)-l-norvaline Dehydrogenase, domain 2"/>
    <property type="match status" value="1"/>
</dbReference>
<evidence type="ECO:0000256" key="1">
    <source>
        <dbReference type="ARBA" id="ARBA00007598"/>
    </source>
</evidence>
<reference evidence="7" key="1">
    <citation type="submission" date="2016-04" db="EMBL/GenBank/DDBJ databases">
        <authorList>
            <person name="Nguyen H.D."/>
            <person name="Samba Siva P."/>
            <person name="Cullis J."/>
            <person name="Levesque C.A."/>
            <person name="Hambleton S."/>
        </authorList>
    </citation>
    <scope>NUCLEOTIDE SEQUENCE</scope>
    <source>
        <strain evidence="7">DAOMC 236416</strain>
    </source>
</reference>
<dbReference type="InterPro" id="IPR029154">
    <property type="entry name" value="HIBADH-like_NADP-bd"/>
</dbReference>
<feature type="compositionally biased region" description="Basic and acidic residues" evidence="4">
    <location>
        <begin position="314"/>
        <end position="326"/>
    </location>
</feature>
<dbReference type="InterPro" id="IPR013328">
    <property type="entry name" value="6PGD_dom2"/>
</dbReference>
<name>A0A177TJI6_9BASI</name>
<dbReference type="InterPro" id="IPR051265">
    <property type="entry name" value="HIBADH-related_NP60_sf"/>
</dbReference>
<dbReference type="AlphaFoldDB" id="A0A177TJI6"/>
<dbReference type="SUPFAM" id="SSF51735">
    <property type="entry name" value="NAD(P)-binding Rossmann-fold domains"/>
    <property type="match status" value="1"/>
</dbReference>
<dbReference type="Pfam" id="PF03446">
    <property type="entry name" value="NAD_binding_2"/>
    <property type="match status" value="1"/>
</dbReference>
<dbReference type="Pfam" id="PF14833">
    <property type="entry name" value="NAD_binding_11"/>
    <property type="match status" value="1"/>
</dbReference>
<dbReference type="GO" id="GO:0050661">
    <property type="term" value="F:NADP binding"/>
    <property type="evidence" value="ECO:0007669"/>
    <property type="project" value="InterPro"/>
</dbReference>
<evidence type="ECO:0000313" key="7">
    <source>
        <dbReference type="EMBL" id="KAE8257563.1"/>
    </source>
</evidence>
<dbReference type="InterPro" id="IPR008927">
    <property type="entry name" value="6-PGluconate_DH-like_C_sf"/>
</dbReference>
<keyword evidence="8" id="KW-1185">Reference proteome</keyword>
<dbReference type="PANTHER" id="PTHR43580">
    <property type="entry name" value="OXIDOREDUCTASE GLYR1-RELATED"/>
    <property type="match status" value="1"/>
</dbReference>
<dbReference type="InterPro" id="IPR015815">
    <property type="entry name" value="HIBADH-related"/>
</dbReference>
<feature type="region of interest" description="Disordered" evidence="4">
    <location>
        <begin position="305"/>
        <end position="326"/>
    </location>
</feature>
<feature type="domain" description="3-hydroxyisobutyrate dehydrogenase-like NAD-binding" evidence="6">
    <location>
        <begin position="183"/>
        <end position="301"/>
    </location>
</feature>
<keyword evidence="3" id="KW-0520">NAD</keyword>
<evidence type="ECO:0000256" key="3">
    <source>
        <dbReference type="ARBA" id="ARBA00023027"/>
    </source>
</evidence>
<comment type="similarity">
    <text evidence="1">Belongs to the HIBADH-related family. NP60 subfamily.</text>
</comment>
<evidence type="ECO:0008006" key="9">
    <source>
        <dbReference type="Google" id="ProtNLM"/>
    </source>
</evidence>
<evidence type="ECO:0000313" key="8">
    <source>
        <dbReference type="Proteomes" id="UP000077521"/>
    </source>
</evidence>
<protein>
    <recommendedName>
        <fullName evidence="9">6-phosphogluconate dehydrogenase NADP-binding domain-containing protein</fullName>
    </recommendedName>
</protein>
<evidence type="ECO:0000259" key="5">
    <source>
        <dbReference type="Pfam" id="PF03446"/>
    </source>
</evidence>
<dbReference type="GO" id="GO:0051287">
    <property type="term" value="F:NAD binding"/>
    <property type="evidence" value="ECO:0007669"/>
    <property type="project" value="InterPro"/>
</dbReference>
<dbReference type="EMBL" id="LWDF02000105">
    <property type="protein sequence ID" value="KAE8257563.1"/>
    <property type="molecule type" value="Genomic_DNA"/>
</dbReference>
<dbReference type="Proteomes" id="UP000077521">
    <property type="component" value="Unassembled WGS sequence"/>
</dbReference>
<sequence length="326" mass="34576">MSKFSQVGWVGLGNMGTGMAQNLAKHLKETNQSPLLTFNRTTSKITSLSSNGYSITPAKNLAQLGEECDLIFTSLAADGAAKEVIDGILEGVKRQGGKKKVIIVETSTVSTETAYELSQKASAVEGVSYIQSPAFGPPPMAIEAKLVFVVAGPEDAKKAVEPYMVPIMGRKTLDLGTDVRKSTTFKLVGNGFIAGLIELLAESMTLANTSGVGDEAFLGFIKEFVPAPSAIGYGTKMVKSAFDAQPSGFAVDGGLKDVNHILALGKETGASLPVLEIVKKHLEHVRGMEEGAGAKYDWSSVVAAQRSESGLSPWKEEQKTTQKEKM</sequence>
<evidence type="ECO:0000256" key="4">
    <source>
        <dbReference type="SAM" id="MobiDB-lite"/>
    </source>
</evidence>
<proteinExistence type="inferred from homology"/>
<dbReference type="Gene3D" id="3.40.50.720">
    <property type="entry name" value="NAD(P)-binding Rossmann-like Domain"/>
    <property type="match status" value="1"/>
</dbReference>
<dbReference type="PIRSF" id="PIRSF000103">
    <property type="entry name" value="HIBADH"/>
    <property type="match status" value="1"/>
</dbReference>